<evidence type="ECO:0000256" key="8">
    <source>
        <dbReference type="RuleBase" id="RU000461"/>
    </source>
</evidence>
<protein>
    <recommendedName>
        <fullName evidence="11">Cytochrome P450</fullName>
    </recommendedName>
</protein>
<comment type="caution">
    <text evidence="9">The sequence shown here is derived from an EMBL/GenBank/DDBJ whole genome shotgun (WGS) entry which is preliminary data.</text>
</comment>
<keyword evidence="4 8" id="KW-0479">Metal-binding</keyword>
<name>A0A364L579_TALAM</name>
<dbReference type="PANTHER" id="PTHR24287:SF1">
    <property type="entry name" value="P450, PUTATIVE (EUROFUNG)-RELATED"/>
    <property type="match status" value="1"/>
</dbReference>
<dbReference type="InterPro" id="IPR017972">
    <property type="entry name" value="Cyt_P450_CS"/>
</dbReference>
<dbReference type="EMBL" id="MIKG01000013">
    <property type="protein sequence ID" value="RAO70933.1"/>
    <property type="molecule type" value="Genomic_DNA"/>
</dbReference>
<reference evidence="9 10" key="1">
    <citation type="journal article" date="2017" name="Biotechnol. Biofuels">
        <title>Differential beta-glucosidase expression as a function of carbon source availability in Talaromyces amestolkiae: a genomic and proteomic approach.</title>
        <authorList>
            <person name="de Eugenio L.I."/>
            <person name="Mendez-Liter J.A."/>
            <person name="Nieto-Dominguez M."/>
            <person name="Alonso L."/>
            <person name="Gil-Munoz J."/>
            <person name="Barriuso J."/>
            <person name="Prieto A."/>
            <person name="Martinez M.J."/>
        </authorList>
    </citation>
    <scope>NUCLEOTIDE SEQUENCE [LARGE SCALE GENOMIC DNA]</scope>
    <source>
        <strain evidence="9 10">CIB</strain>
    </source>
</reference>
<dbReference type="OrthoDB" id="1470350at2759"/>
<keyword evidence="5 8" id="KW-0560">Oxidoreductase</keyword>
<dbReference type="GO" id="GO:0016712">
    <property type="term" value="F:oxidoreductase activity, acting on paired donors, with incorporation or reduction of molecular oxygen, reduced flavin or flavoprotein as one donor, and incorporation of one atom of oxygen"/>
    <property type="evidence" value="ECO:0007669"/>
    <property type="project" value="InterPro"/>
</dbReference>
<evidence type="ECO:0000256" key="1">
    <source>
        <dbReference type="ARBA" id="ARBA00001971"/>
    </source>
</evidence>
<dbReference type="PROSITE" id="PS00086">
    <property type="entry name" value="CYTOCHROME_P450"/>
    <property type="match status" value="1"/>
</dbReference>
<dbReference type="RefSeq" id="XP_040735449.1">
    <property type="nucleotide sequence ID" value="XM_040879586.1"/>
</dbReference>
<proteinExistence type="inferred from homology"/>
<evidence type="ECO:0000313" key="10">
    <source>
        <dbReference type="Proteomes" id="UP000249363"/>
    </source>
</evidence>
<dbReference type="Proteomes" id="UP000249363">
    <property type="component" value="Unassembled WGS sequence"/>
</dbReference>
<dbReference type="InterPro" id="IPR036396">
    <property type="entry name" value="Cyt_P450_sf"/>
</dbReference>
<sequence length="506" mass="57662">MVDIITTALLGLLAILLGRRLTSWAFINIKRRHHGCKSPPRYPHKDPILGLDYVLAELKEREEGTSWAGQRNRFARLGRTYEVNSWGNRLIMTMDPQNIREVLGTSFDKFGVQEMRLAVSGTFMGPGVFTTDGEYWEYSRKLIAPMFSRSQVSDLSALDIHLDRMLERLPRDGSTVELQGLLKLMYLDHSTELIFGKSTETLLKKTPDDSAHELLDTFAAVLKRTGLRIILGRLWIFTAWDTTFQKLSANVRAIVMKYIDEAIQRQRQDGKSNNSNRYIIVDELVKQLDDREEICNHLMNIFLPVRDAAATGLSGCLFHLARNPSAWDRLRNEVLAIEGPVTRDILRSMPYMRAVLNESLRLHAPAAGNRRRCTQDCILPTGGGPDGTSPIFIAKGDNINANFSALHYDKQIWGEDADDFRPERWLDEDGHVKTQGGWTYLPFSAGRRVCPGMDITLTENAYVLVRLMWEFERLENRDPVREFVERTRLTTESRNGVLVGLISAHN</sequence>
<evidence type="ECO:0000313" key="9">
    <source>
        <dbReference type="EMBL" id="RAO70933.1"/>
    </source>
</evidence>
<organism evidence="9 10">
    <name type="scientific">Talaromyces amestolkiae</name>
    <dbReference type="NCBI Taxonomy" id="1196081"/>
    <lineage>
        <taxon>Eukaryota</taxon>
        <taxon>Fungi</taxon>
        <taxon>Dikarya</taxon>
        <taxon>Ascomycota</taxon>
        <taxon>Pezizomycotina</taxon>
        <taxon>Eurotiomycetes</taxon>
        <taxon>Eurotiomycetidae</taxon>
        <taxon>Eurotiales</taxon>
        <taxon>Trichocomaceae</taxon>
        <taxon>Talaromyces</taxon>
        <taxon>Talaromyces sect. Talaromyces</taxon>
    </lineage>
</organism>
<dbReference type="CDD" id="cd11063">
    <property type="entry name" value="CYP52"/>
    <property type="match status" value="1"/>
</dbReference>
<dbReference type="STRING" id="1196081.A0A364L579"/>
<accession>A0A364L579</accession>
<keyword evidence="6 8" id="KW-0408">Iron</keyword>
<dbReference type="GO" id="GO:0005506">
    <property type="term" value="F:iron ion binding"/>
    <property type="evidence" value="ECO:0007669"/>
    <property type="project" value="InterPro"/>
</dbReference>
<evidence type="ECO:0000256" key="6">
    <source>
        <dbReference type="ARBA" id="ARBA00023004"/>
    </source>
</evidence>
<keyword evidence="10" id="KW-1185">Reference proteome</keyword>
<dbReference type="Pfam" id="PF00067">
    <property type="entry name" value="p450"/>
    <property type="match status" value="1"/>
</dbReference>
<evidence type="ECO:0000256" key="2">
    <source>
        <dbReference type="ARBA" id="ARBA00010617"/>
    </source>
</evidence>
<evidence type="ECO:0008006" key="11">
    <source>
        <dbReference type="Google" id="ProtNLM"/>
    </source>
</evidence>
<dbReference type="InterPro" id="IPR047146">
    <property type="entry name" value="Cyt_P450_E_CYP52_fungi"/>
</dbReference>
<comment type="cofactor">
    <cofactor evidence="1">
        <name>heme</name>
        <dbReference type="ChEBI" id="CHEBI:30413"/>
    </cofactor>
</comment>
<dbReference type="Gene3D" id="1.10.630.10">
    <property type="entry name" value="Cytochrome P450"/>
    <property type="match status" value="1"/>
</dbReference>
<evidence type="ECO:0000256" key="3">
    <source>
        <dbReference type="ARBA" id="ARBA00022617"/>
    </source>
</evidence>
<dbReference type="AlphaFoldDB" id="A0A364L579"/>
<evidence type="ECO:0000256" key="5">
    <source>
        <dbReference type="ARBA" id="ARBA00023002"/>
    </source>
</evidence>
<dbReference type="PRINTS" id="PR01239">
    <property type="entry name" value="EP450IICYP52"/>
</dbReference>
<dbReference type="SUPFAM" id="SSF48264">
    <property type="entry name" value="Cytochrome P450"/>
    <property type="match status" value="1"/>
</dbReference>
<dbReference type="InterPro" id="IPR001128">
    <property type="entry name" value="Cyt_P450"/>
</dbReference>
<evidence type="ECO:0000256" key="4">
    <source>
        <dbReference type="ARBA" id="ARBA00022723"/>
    </source>
</evidence>
<comment type="similarity">
    <text evidence="2 8">Belongs to the cytochrome P450 family.</text>
</comment>
<keyword evidence="3 8" id="KW-0349">Heme</keyword>
<dbReference type="GO" id="GO:0020037">
    <property type="term" value="F:heme binding"/>
    <property type="evidence" value="ECO:0007669"/>
    <property type="project" value="InterPro"/>
</dbReference>
<dbReference type="InterPro" id="IPR002974">
    <property type="entry name" value="Cyt_P450_E_CYP52_ascomycetes"/>
</dbReference>
<gene>
    <name evidence="9" type="ORF">BHQ10_006945</name>
</gene>
<dbReference type="GeneID" id="63796161"/>
<evidence type="ECO:0000256" key="7">
    <source>
        <dbReference type="ARBA" id="ARBA00023033"/>
    </source>
</evidence>
<dbReference type="PANTHER" id="PTHR24287">
    <property type="entry name" value="P450, PUTATIVE (EUROFUNG)-RELATED"/>
    <property type="match status" value="1"/>
</dbReference>
<keyword evidence="7 8" id="KW-0503">Monooxygenase</keyword>